<dbReference type="PANTHER" id="PTHR33823">
    <property type="entry name" value="RNA POLYMERASE-BINDING TRANSCRIPTION FACTOR DKSA-RELATED"/>
    <property type="match status" value="1"/>
</dbReference>
<name>A0AAX4HSI0_9BACT</name>
<feature type="domain" description="Zinc finger DksA/TraR C4-type" evidence="5">
    <location>
        <begin position="89"/>
        <end position="122"/>
    </location>
</feature>
<dbReference type="InterPro" id="IPR020458">
    <property type="entry name" value="Znf_DskA_TraR_CS"/>
</dbReference>
<feature type="zinc finger region" description="dksA C4-type" evidence="4">
    <location>
        <begin position="92"/>
        <end position="116"/>
    </location>
</feature>
<keyword evidence="1" id="KW-0479">Metal-binding</keyword>
<dbReference type="InterPro" id="IPR037187">
    <property type="entry name" value="DnaK_N"/>
</dbReference>
<dbReference type="AlphaFoldDB" id="A0AAX4HSI0"/>
<dbReference type="SUPFAM" id="SSF57716">
    <property type="entry name" value="Glucocorticoid receptor-like (DNA-binding domain)"/>
    <property type="match status" value="1"/>
</dbReference>
<gene>
    <name evidence="6" type="ORF">SOO65_04515</name>
</gene>
<reference evidence="6 7" key="1">
    <citation type="submission" date="2023-11" db="EMBL/GenBank/DDBJ databases">
        <title>Peredibacter starrii A3.12.</title>
        <authorList>
            <person name="Mitchell R.J."/>
        </authorList>
    </citation>
    <scope>NUCLEOTIDE SEQUENCE [LARGE SCALE GENOMIC DNA]</scope>
    <source>
        <strain evidence="6 7">A3.12</strain>
    </source>
</reference>
<organism evidence="6 7">
    <name type="scientific">Peredibacter starrii</name>
    <dbReference type="NCBI Taxonomy" id="28202"/>
    <lineage>
        <taxon>Bacteria</taxon>
        <taxon>Pseudomonadati</taxon>
        <taxon>Bdellovibrionota</taxon>
        <taxon>Bacteriovoracia</taxon>
        <taxon>Bacteriovoracales</taxon>
        <taxon>Bacteriovoracaceae</taxon>
        <taxon>Peredibacter</taxon>
    </lineage>
</organism>
<evidence type="ECO:0000259" key="5">
    <source>
        <dbReference type="Pfam" id="PF01258"/>
    </source>
</evidence>
<evidence type="ECO:0000313" key="7">
    <source>
        <dbReference type="Proteomes" id="UP001324634"/>
    </source>
</evidence>
<evidence type="ECO:0000256" key="4">
    <source>
        <dbReference type="PROSITE-ProRule" id="PRU00510"/>
    </source>
</evidence>
<keyword evidence="3" id="KW-0862">Zinc</keyword>
<dbReference type="Gene3D" id="1.20.120.910">
    <property type="entry name" value="DksA, coiled-coil domain"/>
    <property type="match status" value="1"/>
</dbReference>
<keyword evidence="2" id="KW-0863">Zinc-finger</keyword>
<sequence length="145" mass="16788">MSVRLNSHLSDKQITMLRDKLLAEAERIRSNFQLKKSEYENHSITGAKDEVDSANDNILLAADMRFSNRESLYYKKIMKTLSKIESEQYGMCDECGEAITYSRLIARPTSEMCILCKEESEREESQNFFERRSKSLGREMSVSGH</sequence>
<evidence type="ECO:0000256" key="3">
    <source>
        <dbReference type="ARBA" id="ARBA00022833"/>
    </source>
</evidence>
<dbReference type="PROSITE" id="PS51128">
    <property type="entry name" value="ZF_DKSA_2"/>
    <property type="match status" value="1"/>
</dbReference>
<evidence type="ECO:0000256" key="1">
    <source>
        <dbReference type="ARBA" id="ARBA00022723"/>
    </source>
</evidence>
<dbReference type="KEGG" id="psti:SOO65_04515"/>
<dbReference type="GO" id="GO:0008270">
    <property type="term" value="F:zinc ion binding"/>
    <property type="evidence" value="ECO:0007669"/>
    <property type="project" value="UniProtKB-KW"/>
</dbReference>
<evidence type="ECO:0000256" key="2">
    <source>
        <dbReference type="ARBA" id="ARBA00022771"/>
    </source>
</evidence>
<protein>
    <submittedName>
        <fullName evidence="6">TraR/DksA family transcriptional regulator</fullName>
    </submittedName>
</protein>
<dbReference type="SUPFAM" id="SSF109635">
    <property type="entry name" value="DnaK suppressor protein DksA, alpha-hairpin domain"/>
    <property type="match status" value="1"/>
</dbReference>
<dbReference type="InterPro" id="IPR000962">
    <property type="entry name" value="Znf_DskA_TraR"/>
</dbReference>
<dbReference type="Proteomes" id="UP001324634">
    <property type="component" value="Chromosome"/>
</dbReference>
<dbReference type="EMBL" id="CP139487">
    <property type="protein sequence ID" value="WPU66001.1"/>
    <property type="molecule type" value="Genomic_DNA"/>
</dbReference>
<dbReference type="Pfam" id="PF01258">
    <property type="entry name" value="zf-dskA_traR"/>
    <property type="match status" value="1"/>
</dbReference>
<evidence type="ECO:0000313" key="6">
    <source>
        <dbReference type="EMBL" id="WPU66001.1"/>
    </source>
</evidence>
<keyword evidence="7" id="KW-1185">Reference proteome</keyword>
<accession>A0AAX4HSI0</accession>
<dbReference type="PROSITE" id="PS01102">
    <property type="entry name" value="ZF_DKSA_1"/>
    <property type="match status" value="1"/>
</dbReference>
<dbReference type="PANTHER" id="PTHR33823:SF2">
    <property type="entry name" value="RNA POLYMERASE-BINDING TRANSCRIPTION FACTOR DKSA"/>
    <property type="match status" value="1"/>
</dbReference>
<proteinExistence type="predicted"/>
<dbReference type="RefSeq" id="WP_321397619.1">
    <property type="nucleotide sequence ID" value="NZ_CP139487.1"/>
</dbReference>